<evidence type="ECO:0000259" key="2">
    <source>
        <dbReference type="Pfam" id="PF22041"/>
    </source>
</evidence>
<dbReference type="InterPro" id="IPR004045">
    <property type="entry name" value="Glutathione_S-Trfase_N"/>
</dbReference>
<dbReference type="EMBL" id="CP099419">
    <property type="protein sequence ID" value="USW49569.1"/>
    <property type="molecule type" value="Genomic_DNA"/>
</dbReference>
<dbReference type="Gene3D" id="1.20.1050.10">
    <property type="match status" value="1"/>
</dbReference>
<evidence type="ECO:0000313" key="3">
    <source>
        <dbReference type="EMBL" id="USW49569.1"/>
    </source>
</evidence>
<dbReference type="SUPFAM" id="SSF52833">
    <property type="entry name" value="Thioredoxin-like"/>
    <property type="match status" value="1"/>
</dbReference>
<evidence type="ECO:0000313" key="4">
    <source>
        <dbReference type="Proteomes" id="UP001056384"/>
    </source>
</evidence>
<dbReference type="InterPro" id="IPR036249">
    <property type="entry name" value="Thioredoxin-like_sf"/>
</dbReference>
<feature type="domain" description="GST N-terminal" evidence="1">
    <location>
        <begin position="18"/>
        <end position="91"/>
    </location>
</feature>
<dbReference type="InterPro" id="IPR036282">
    <property type="entry name" value="Glutathione-S-Trfase_C_sf"/>
</dbReference>
<protein>
    <submittedName>
        <fullName evidence="3">Glutathione S-transferase, Thioredoxin-like superfamily</fullName>
    </submittedName>
</protein>
<dbReference type="SUPFAM" id="SSF47616">
    <property type="entry name" value="GST C-terminal domain-like"/>
    <property type="match status" value="1"/>
</dbReference>
<dbReference type="AlphaFoldDB" id="A0A9Q9AKF5"/>
<name>A0A9Q9AKF5_9PEZI</name>
<evidence type="ECO:0000259" key="1">
    <source>
        <dbReference type="Pfam" id="PF13409"/>
    </source>
</evidence>
<sequence>MAEFVLYDLPSRDPCRSWSFNTLKVRTALTYKNIPFRTEWVPYVRLQETIKATGVEPWPPGDWSDYTVPTVRFPDGTVVMDSAKILPKLEELYPSPSLHLDAETNKLATQAFGEAAGPLLPYFFPLLKRRVLVEEDLEWYEADRSARFGMSMDELWNTKGGGEEPWNAAKPGFEKLAKLLQEHKKDAGPFILGSEITYGDFLFVAGARMFEVVGEDAFEKYISQAEGYRELYEAGKKYVGESKYNRINRNTHRQY</sequence>
<dbReference type="InterPro" id="IPR054416">
    <property type="entry name" value="GST_UstS-like_C"/>
</dbReference>
<dbReference type="OrthoDB" id="4951845at2759"/>
<dbReference type="Pfam" id="PF13409">
    <property type="entry name" value="GST_N_2"/>
    <property type="match status" value="1"/>
</dbReference>
<accession>A0A9Q9AKF5</accession>
<dbReference type="Pfam" id="PF22041">
    <property type="entry name" value="GST_C_7"/>
    <property type="match status" value="1"/>
</dbReference>
<organism evidence="3 4">
    <name type="scientific">Septoria linicola</name>
    <dbReference type="NCBI Taxonomy" id="215465"/>
    <lineage>
        <taxon>Eukaryota</taxon>
        <taxon>Fungi</taxon>
        <taxon>Dikarya</taxon>
        <taxon>Ascomycota</taxon>
        <taxon>Pezizomycotina</taxon>
        <taxon>Dothideomycetes</taxon>
        <taxon>Dothideomycetidae</taxon>
        <taxon>Mycosphaerellales</taxon>
        <taxon>Mycosphaerellaceae</taxon>
        <taxon>Septoria</taxon>
    </lineage>
</organism>
<gene>
    <name evidence="3" type="ORF">Slin15195_G028880</name>
</gene>
<dbReference type="Gene3D" id="3.40.30.10">
    <property type="entry name" value="Glutaredoxin"/>
    <property type="match status" value="1"/>
</dbReference>
<keyword evidence="4" id="KW-1185">Reference proteome</keyword>
<reference evidence="3" key="1">
    <citation type="submission" date="2022-06" db="EMBL/GenBank/DDBJ databases">
        <title>Complete genome sequences of two strains of the flax pathogen Septoria linicola.</title>
        <authorList>
            <person name="Lapalu N."/>
            <person name="Simon A."/>
            <person name="Demenou B."/>
            <person name="Paumier D."/>
            <person name="Guillot M.-P."/>
            <person name="Gout L."/>
            <person name="Valade R."/>
        </authorList>
    </citation>
    <scope>NUCLEOTIDE SEQUENCE</scope>
    <source>
        <strain evidence="3">SE15195</strain>
    </source>
</reference>
<feature type="domain" description="Glutathione S-transferase UstS-like C-terminal" evidence="2">
    <location>
        <begin position="115"/>
        <end position="216"/>
    </location>
</feature>
<proteinExistence type="predicted"/>
<dbReference type="Proteomes" id="UP001056384">
    <property type="component" value="Chromosome 2"/>
</dbReference>